<organism evidence="1 2">
    <name type="scientific">Portunus trituberculatus</name>
    <name type="common">Swimming crab</name>
    <name type="synonym">Neptunus trituberculatus</name>
    <dbReference type="NCBI Taxonomy" id="210409"/>
    <lineage>
        <taxon>Eukaryota</taxon>
        <taxon>Metazoa</taxon>
        <taxon>Ecdysozoa</taxon>
        <taxon>Arthropoda</taxon>
        <taxon>Crustacea</taxon>
        <taxon>Multicrustacea</taxon>
        <taxon>Malacostraca</taxon>
        <taxon>Eumalacostraca</taxon>
        <taxon>Eucarida</taxon>
        <taxon>Decapoda</taxon>
        <taxon>Pleocyemata</taxon>
        <taxon>Brachyura</taxon>
        <taxon>Eubrachyura</taxon>
        <taxon>Portunoidea</taxon>
        <taxon>Portunidae</taxon>
        <taxon>Portuninae</taxon>
        <taxon>Portunus</taxon>
    </lineage>
</organism>
<dbReference type="EMBL" id="VSRR010005851">
    <property type="protein sequence ID" value="MPC43483.1"/>
    <property type="molecule type" value="Genomic_DNA"/>
</dbReference>
<evidence type="ECO:0000313" key="2">
    <source>
        <dbReference type="Proteomes" id="UP000324222"/>
    </source>
</evidence>
<reference evidence="1 2" key="1">
    <citation type="submission" date="2019-05" db="EMBL/GenBank/DDBJ databases">
        <title>Another draft genome of Portunus trituberculatus and its Hox gene families provides insights of decapod evolution.</title>
        <authorList>
            <person name="Jeong J.-H."/>
            <person name="Song I."/>
            <person name="Kim S."/>
            <person name="Choi T."/>
            <person name="Kim D."/>
            <person name="Ryu S."/>
            <person name="Kim W."/>
        </authorList>
    </citation>
    <scope>NUCLEOTIDE SEQUENCE [LARGE SCALE GENOMIC DNA]</scope>
    <source>
        <tissue evidence="1">Muscle</tissue>
    </source>
</reference>
<gene>
    <name evidence="1" type="ORF">E2C01_037132</name>
</gene>
<sequence>MRQVVGLAGWVSELRGEAVRFLFPRRISDDVLPFTREPRPPPYPEQLDPVAASSPNAWHLLARVTAMLVLVVASRVGSSGNCCPDIQRLIDGI</sequence>
<comment type="caution">
    <text evidence="1">The sequence shown here is derived from an EMBL/GenBank/DDBJ whole genome shotgun (WGS) entry which is preliminary data.</text>
</comment>
<accession>A0A5B7FEH1</accession>
<dbReference type="AlphaFoldDB" id="A0A5B7FEH1"/>
<evidence type="ECO:0000313" key="1">
    <source>
        <dbReference type="EMBL" id="MPC43483.1"/>
    </source>
</evidence>
<name>A0A5B7FEH1_PORTR</name>
<dbReference type="Proteomes" id="UP000324222">
    <property type="component" value="Unassembled WGS sequence"/>
</dbReference>
<keyword evidence="2" id="KW-1185">Reference proteome</keyword>
<proteinExistence type="predicted"/>
<protein>
    <submittedName>
        <fullName evidence="1">Uncharacterized protein</fullName>
    </submittedName>
</protein>